<protein>
    <submittedName>
        <fullName evidence="2">Uncharacterized protein</fullName>
    </submittedName>
</protein>
<evidence type="ECO:0000313" key="3">
    <source>
        <dbReference type="Proteomes" id="UP000799767"/>
    </source>
</evidence>
<evidence type="ECO:0000313" key="2">
    <source>
        <dbReference type="EMBL" id="KAF2483213.1"/>
    </source>
</evidence>
<keyword evidence="3" id="KW-1185">Reference proteome</keyword>
<organism evidence="2 3">
    <name type="scientific">Neohortaea acidophila</name>
    <dbReference type="NCBI Taxonomy" id="245834"/>
    <lineage>
        <taxon>Eukaryota</taxon>
        <taxon>Fungi</taxon>
        <taxon>Dikarya</taxon>
        <taxon>Ascomycota</taxon>
        <taxon>Pezizomycotina</taxon>
        <taxon>Dothideomycetes</taxon>
        <taxon>Dothideomycetidae</taxon>
        <taxon>Mycosphaerellales</taxon>
        <taxon>Teratosphaeriaceae</taxon>
        <taxon>Neohortaea</taxon>
    </lineage>
</organism>
<dbReference type="EMBL" id="MU001635">
    <property type="protein sequence ID" value="KAF2483213.1"/>
    <property type="molecule type" value="Genomic_DNA"/>
</dbReference>
<gene>
    <name evidence="2" type="ORF">BDY17DRAFT_323965</name>
</gene>
<feature type="compositionally biased region" description="Low complexity" evidence="1">
    <location>
        <begin position="11"/>
        <end position="26"/>
    </location>
</feature>
<name>A0A6A6PUU6_9PEZI</name>
<feature type="region of interest" description="Disordered" evidence="1">
    <location>
        <begin position="1"/>
        <end position="26"/>
    </location>
</feature>
<proteinExistence type="predicted"/>
<dbReference type="Proteomes" id="UP000799767">
    <property type="component" value="Unassembled WGS sequence"/>
</dbReference>
<dbReference type="RefSeq" id="XP_033589783.1">
    <property type="nucleotide sequence ID" value="XM_033737108.1"/>
</dbReference>
<dbReference type="GeneID" id="54478110"/>
<sequence>MASKTRPSRTPRPTAKAAAATTTTAAATTTPVAIRATAKKRKGAAGINKRALKARRQVDLTAAPQAPQEVVYQGVWQAFMGLKPPDIRYKQVVCNGDDPTLFTKARIWAAYAASVDCRVVRTFATVSYREQAKGEAYKSDIESGFEYEQLVERLPLQPEQVSERLQRLAILTR</sequence>
<reference evidence="2" key="1">
    <citation type="journal article" date="2020" name="Stud. Mycol.">
        <title>101 Dothideomycetes genomes: a test case for predicting lifestyles and emergence of pathogens.</title>
        <authorList>
            <person name="Haridas S."/>
            <person name="Albert R."/>
            <person name="Binder M."/>
            <person name="Bloem J."/>
            <person name="Labutti K."/>
            <person name="Salamov A."/>
            <person name="Andreopoulos B."/>
            <person name="Baker S."/>
            <person name="Barry K."/>
            <person name="Bills G."/>
            <person name="Bluhm B."/>
            <person name="Cannon C."/>
            <person name="Castanera R."/>
            <person name="Culley D."/>
            <person name="Daum C."/>
            <person name="Ezra D."/>
            <person name="Gonzalez J."/>
            <person name="Henrissat B."/>
            <person name="Kuo A."/>
            <person name="Liang C."/>
            <person name="Lipzen A."/>
            <person name="Lutzoni F."/>
            <person name="Magnuson J."/>
            <person name="Mondo S."/>
            <person name="Nolan M."/>
            <person name="Ohm R."/>
            <person name="Pangilinan J."/>
            <person name="Park H.-J."/>
            <person name="Ramirez L."/>
            <person name="Alfaro M."/>
            <person name="Sun H."/>
            <person name="Tritt A."/>
            <person name="Yoshinaga Y."/>
            <person name="Zwiers L.-H."/>
            <person name="Turgeon B."/>
            <person name="Goodwin S."/>
            <person name="Spatafora J."/>
            <person name="Crous P."/>
            <person name="Grigoriev I."/>
        </authorList>
    </citation>
    <scope>NUCLEOTIDE SEQUENCE</scope>
    <source>
        <strain evidence="2">CBS 113389</strain>
    </source>
</reference>
<evidence type="ECO:0000256" key="1">
    <source>
        <dbReference type="SAM" id="MobiDB-lite"/>
    </source>
</evidence>
<accession>A0A6A6PUU6</accession>
<dbReference type="AlphaFoldDB" id="A0A6A6PUU6"/>